<protein>
    <submittedName>
        <fullName evidence="7">Uncharacterized protein</fullName>
    </submittedName>
</protein>
<dbReference type="Gene3D" id="1.10.10.1740">
    <property type="entry name" value="Transmembrane protein 14-like"/>
    <property type="match status" value="1"/>
</dbReference>
<accession>D8SS65</accession>
<keyword evidence="8" id="KW-1185">Reference proteome</keyword>
<feature type="transmembrane region" description="Helical" evidence="6">
    <location>
        <begin position="6"/>
        <end position="23"/>
    </location>
</feature>
<dbReference type="InterPro" id="IPR044890">
    <property type="entry name" value="TMEM14_sf"/>
</dbReference>
<evidence type="ECO:0000256" key="6">
    <source>
        <dbReference type="SAM" id="Phobius"/>
    </source>
</evidence>
<evidence type="ECO:0000313" key="8">
    <source>
        <dbReference type="Proteomes" id="UP000001514"/>
    </source>
</evidence>
<dbReference type="OrthoDB" id="5620at2759"/>
<dbReference type="Gramene" id="EFJ12769">
    <property type="protein sequence ID" value="EFJ12769"/>
    <property type="gene ID" value="SELMODRAFT_182223"/>
</dbReference>
<dbReference type="PANTHER" id="PTHR12668">
    <property type="entry name" value="TRANSMEMBRANE PROTEIN 14, 15"/>
    <property type="match status" value="1"/>
</dbReference>
<dbReference type="InterPro" id="IPR005349">
    <property type="entry name" value="TMEM14"/>
</dbReference>
<dbReference type="GO" id="GO:0009706">
    <property type="term" value="C:chloroplast inner membrane"/>
    <property type="evidence" value="ECO:0000318"/>
    <property type="project" value="GO_Central"/>
</dbReference>
<gene>
    <name evidence="7" type="ORF">SELMODRAFT_182223</name>
</gene>
<comment type="subcellular location">
    <subcellularLocation>
        <location evidence="1">Membrane</location>
    </subcellularLocation>
</comment>
<comment type="similarity">
    <text evidence="2">Belongs to the TMEM14 family.</text>
</comment>
<sequence length="121" mass="12746">MHDFCFTYPYGIVLLCGGLVGFLRRGSLASLYGGVGAGILLLVAGKISLSAYHKGSNSLVSQILQTVIALSVSWVMGERFLDTGKVMPAGMVAAISAIMSLFYAYKLASGGNHIPKKQNTS</sequence>
<dbReference type="GO" id="GO:0015245">
    <property type="term" value="F:fatty acid transmembrane transporter activity"/>
    <property type="evidence" value="ECO:0000318"/>
    <property type="project" value="GO_Central"/>
</dbReference>
<keyword evidence="4 6" id="KW-1133">Transmembrane helix</keyword>
<dbReference type="GO" id="GO:0015908">
    <property type="term" value="P:fatty acid transport"/>
    <property type="evidence" value="ECO:0000318"/>
    <property type="project" value="GO_Central"/>
</dbReference>
<dbReference type="OMA" id="ANSHKIM"/>
<name>D8SS65_SELML</name>
<dbReference type="Proteomes" id="UP000001514">
    <property type="component" value="Unassembled WGS sequence"/>
</dbReference>
<dbReference type="eggNOG" id="KOG4267">
    <property type="taxonomic scope" value="Eukaryota"/>
</dbReference>
<proteinExistence type="inferred from homology"/>
<dbReference type="Pfam" id="PF03647">
    <property type="entry name" value="Tmemb_14"/>
    <property type="match status" value="1"/>
</dbReference>
<feature type="transmembrane region" description="Helical" evidence="6">
    <location>
        <begin position="86"/>
        <end position="105"/>
    </location>
</feature>
<dbReference type="InParanoid" id="D8SS65"/>
<evidence type="ECO:0000256" key="3">
    <source>
        <dbReference type="ARBA" id="ARBA00022692"/>
    </source>
</evidence>
<keyword evidence="3 6" id="KW-0812">Transmembrane</keyword>
<dbReference type="PANTHER" id="PTHR12668:SF5">
    <property type="entry name" value="PROTEIN FATTY ACID EXPORT 5-RELATED"/>
    <property type="match status" value="1"/>
</dbReference>
<dbReference type="AlphaFoldDB" id="D8SS65"/>
<evidence type="ECO:0000313" key="7">
    <source>
        <dbReference type="EMBL" id="EFJ12769.1"/>
    </source>
</evidence>
<dbReference type="HOGENOM" id="CLU_096652_5_0_1"/>
<evidence type="ECO:0000256" key="1">
    <source>
        <dbReference type="ARBA" id="ARBA00004370"/>
    </source>
</evidence>
<keyword evidence="5 6" id="KW-0472">Membrane</keyword>
<dbReference type="EMBL" id="GL377637">
    <property type="protein sequence ID" value="EFJ12769.1"/>
    <property type="molecule type" value="Genomic_DNA"/>
</dbReference>
<dbReference type="KEGG" id="smo:SELMODRAFT_182223"/>
<evidence type="ECO:0000256" key="4">
    <source>
        <dbReference type="ARBA" id="ARBA00022989"/>
    </source>
</evidence>
<dbReference type="FunCoup" id="D8SS65">
    <property type="interactions" value="2572"/>
</dbReference>
<evidence type="ECO:0000256" key="2">
    <source>
        <dbReference type="ARBA" id="ARBA00007590"/>
    </source>
</evidence>
<evidence type="ECO:0000256" key="5">
    <source>
        <dbReference type="ARBA" id="ARBA00023136"/>
    </source>
</evidence>
<reference evidence="7 8" key="1">
    <citation type="journal article" date="2011" name="Science">
        <title>The Selaginella genome identifies genetic changes associated with the evolution of vascular plants.</title>
        <authorList>
            <person name="Banks J.A."/>
            <person name="Nishiyama T."/>
            <person name="Hasebe M."/>
            <person name="Bowman J.L."/>
            <person name="Gribskov M."/>
            <person name="dePamphilis C."/>
            <person name="Albert V.A."/>
            <person name="Aono N."/>
            <person name="Aoyama T."/>
            <person name="Ambrose B.A."/>
            <person name="Ashton N.W."/>
            <person name="Axtell M.J."/>
            <person name="Barker E."/>
            <person name="Barker M.S."/>
            <person name="Bennetzen J.L."/>
            <person name="Bonawitz N.D."/>
            <person name="Chapple C."/>
            <person name="Cheng C."/>
            <person name="Correa L.G."/>
            <person name="Dacre M."/>
            <person name="DeBarry J."/>
            <person name="Dreyer I."/>
            <person name="Elias M."/>
            <person name="Engstrom E.M."/>
            <person name="Estelle M."/>
            <person name="Feng L."/>
            <person name="Finet C."/>
            <person name="Floyd S.K."/>
            <person name="Frommer W.B."/>
            <person name="Fujita T."/>
            <person name="Gramzow L."/>
            <person name="Gutensohn M."/>
            <person name="Harholt J."/>
            <person name="Hattori M."/>
            <person name="Heyl A."/>
            <person name="Hirai T."/>
            <person name="Hiwatashi Y."/>
            <person name="Ishikawa M."/>
            <person name="Iwata M."/>
            <person name="Karol K.G."/>
            <person name="Koehler B."/>
            <person name="Kolukisaoglu U."/>
            <person name="Kubo M."/>
            <person name="Kurata T."/>
            <person name="Lalonde S."/>
            <person name="Li K."/>
            <person name="Li Y."/>
            <person name="Litt A."/>
            <person name="Lyons E."/>
            <person name="Manning G."/>
            <person name="Maruyama T."/>
            <person name="Michael T.P."/>
            <person name="Mikami K."/>
            <person name="Miyazaki S."/>
            <person name="Morinaga S."/>
            <person name="Murata T."/>
            <person name="Mueller-Roeber B."/>
            <person name="Nelson D.R."/>
            <person name="Obara M."/>
            <person name="Oguri Y."/>
            <person name="Olmstead R.G."/>
            <person name="Onodera N."/>
            <person name="Petersen B.L."/>
            <person name="Pils B."/>
            <person name="Prigge M."/>
            <person name="Rensing S.A."/>
            <person name="Riano-Pachon D.M."/>
            <person name="Roberts A.W."/>
            <person name="Sato Y."/>
            <person name="Scheller H.V."/>
            <person name="Schulz B."/>
            <person name="Schulz C."/>
            <person name="Shakirov E.V."/>
            <person name="Shibagaki N."/>
            <person name="Shinohara N."/>
            <person name="Shippen D.E."/>
            <person name="Soerensen I."/>
            <person name="Sotooka R."/>
            <person name="Sugimoto N."/>
            <person name="Sugita M."/>
            <person name="Sumikawa N."/>
            <person name="Tanurdzic M."/>
            <person name="Theissen G."/>
            <person name="Ulvskov P."/>
            <person name="Wakazuki S."/>
            <person name="Weng J.K."/>
            <person name="Willats W.W."/>
            <person name="Wipf D."/>
            <person name="Wolf P.G."/>
            <person name="Yang L."/>
            <person name="Zimmer A.D."/>
            <person name="Zhu Q."/>
            <person name="Mitros T."/>
            <person name="Hellsten U."/>
            <person name="Loque D."/>
            <person name="Otillar R."/>
            <person name="Salamov A."/>
            <person name="Schmutz J."/>
            <person name="Shapiro H."/>
            <person name="Lindquist E."/>
            <person name="Lucas S."/>
            <person name="Rokhsar D."/>
            <person name="Grigoriev I.V."/>
        </authorList>
    </citation>
    <scope>NUCLEOTIDE SEQUENCE [LARGE SCALE GENOMIC DNA]</scope>
</reference>
<feature type="transmembrane region" description="Helical" evidence="6">
    <location>
        <begin position="30"/>
        <end position="53"/>
    </location>
</feature>
<organism evidence="8">
    <name type="scientific">Selaginella moellendorffii</name>
    <name type="common">Spikemoss</name>
    <dbReference type="NCBI Taxonomy" id="88036"/>
    <lineage>
        <taxon>Eukaryota</taxon>
        <taxon>Viridiplantae</taxon>
        <taxon>Streptophyta</taxon>
        <taxon>Embryophyta</taxon>
        <taxon>Tracheophyta</taxon>
        <taxon>Lycopodiopsida</taxon>
        <taxon>Selaginellales</taxon>
        <taxon>Selaginellaceae</taxon>
        <taxon>Selaginella</taxon>
    </lineage>
</organism>